<dbReference type="GO" id="GO:0030246">
    <property type="term" value="F:carbohydrate binding"/>
    <property type="evidence" value="ECO:0007669"/>
    <property type="project" value="InterPro"/>
</dbReference>
<keyword evidence="5" id="KW-0732">Signal</keyword>
<comment type="caution">
    <text evidence="2">Lacks conserved residue(s) required for the propagation of feature annotation.</text>
</comment>
<evidence type="ECO:0000256" key="4">
    <source>
        <dbReference type="SAM" id="Phobius"/>
    </source>
</evidence>
<keyword evidence="9" id="KW-1185">Reference proteome</keyword>
<evidence type="ECO:0000259" key="6">
    <source>
        <dbReference type="PROSITE" id="PS01180"/>
    </source>
</evidence>
<dbReference type="EMBL" id="AMQN01003175">
    <property type="status" value="NOT_ANNOTATED_CDS"/>
    <property type="molecule type" value="Genomic_DNA"/>
</dbReference>
<dbReference type="InterPro" id="IPR000859">
    <property type="entry name" value="CUB_dom"/>
</dbReference>
<dbReference type="InterPro" id="IPR000922">
    <property type="entry name" value="Lectin_gal-bd_dom"/>
</dbReference>
<evidence type="ECO:0000313" key="9">
    <source>
        <dbReference type="Proteomes" id="UP000014760"/>
    </source>
</evidence>
<keyword evidence="1" id="KW-1015">Disulfide bond</keyword>
<evidence type="ECO:0000313" key="7">
    <source>
        <dbReference type="EMBL" id="ELT90059.1"/>
    </source>
</evidence>
<dbReference type="EMBL" id="KB311062">
    <property type="protein sequence ID" value="ELT90059.1"/>
    <property type="molecule type" value="Genomic_DNA"/>
</dbReference>
<dbReference type="Proteomes" id="UP000014760">
    <property type="component" value="Unassembled WGS sequence"/>
</dbReference>
<proteinExistence type="predicted"/>
<evidence type="ECO:0000256" key="5">
    <source>
        <dbReference type="SAM" id="SignalP"/>
    </source>
</evidence>
<keyword evidence="4" id="KW-1133">Transmembrane helix</keyword>
<dbReference type="Gene3D" id="2.60.120.740">
    <property type="match status" value="1"/>
</dbReference>
<accession>R7T8R0</accession>
<keyword evidence="4" id="KW-0472">Membrane</keyword>
<reference evidence="9" key="1">
    <citation type="submission" date="2012-12" db="EMBL/GenBank/DDBJ databases">
        <authorList>
            <person name="Hellsten U."/>
            <person name="Grimwood J."/>
            <person name="Chapman J.A."/>
            <person name="Shapiro H."/>
            <person name="Aerts A."/>
            <person name="Otillar R.P."/>
            <person name="Terry A.Y."/>
            <person name="Boore J.L."/>
            <person name="Simakov O."/>
            <person name="Marletaz F."/>
            <person name="Cho S.-J."/>
            <person name="Edsinger-Gonzales E."/>
            <person name="Havlak P."/>
            <person name="Kuo D.-H."/>
            <person name="Larsson T."/>
            <person name="Lv J."/>
            <person name="Arendt D."/>
            <person name="Savage R."/>
            <person name="Osoegawa K."/>
            <person name="de Jong P."/>
            <person name="Lindberg D.R."/>
            <person name="Seaver E.C."/>
            <person name="Weisblat D.A."/>
            <person name="Putnam N.H."/>
            <person name="Grigoriev I.V."/>
            <person name="Rokhsar D.S."/>
        </authorList>
    </citation>
    <scope>NUCLEOTIDE SEQUENCE</scope>
    <source>
        <strain evidence="9">I ESC-2004</strain>
    </source>
</reference>
<evidence type="ECO:0000313" key="8">
    <source>
        <dbReference type="EnsemblMetazoa" id="CapteP225510"/>
    </source>
</evidence>
<protein>
    <recommendedName>
        <fullName evidence="6">CUB domain-containing protein</fullName>
    </recommendedName>
</protein>
<dbReference type="SUPFAM" id="SSF49854">
    <property type="entry name" value="Spermadhesin, CUB domain"/>
    <property type="match status" value="1"/>
</dbReference>
<dbReference type="PROSITE" id="PS01180">
    <property type="entry name" value="CUB"/>
    <property type="match status" value="1"/>
</dbReference>
<sequence>MEALLLSLITLCVLFHFVSAEPREYCWESFNATCAADEVIVVQSALYGRMKLGRCVNREYYLGCQSDVLPFVERRCSGRRSCTMSMPDTDLHQRQPCPKDLLAYMEADFVCQKVAYAQDGSECGYEASGELHPPSDGSPGYIASAVTKSTGMGTRRCPWRITVPKGQRINITLLDFAAGSALSKPPLSSGFDPGMRGSVSGHLCSMYAVIKETSGIGTDITVCGGEQRERFVYRSEGNQLDVGLESSANSAYFMLRYQAEAEAAVFVKETKQHKVTSAAANRLAFIGGGPIAGINKDLKWDNQCLHLTDGCADVTPPDHGWVNRQRDKVTVGCNHTGYMWHLVCDGLHWVGDFHNCSSGSHSACPPNHVHLNRNRTTLQVLFQKPIFARCRLAKIRLKSRAASVDRDQSDDHKTSLPFGLIIAVIIGIALGVVVGVILLAVVLACQKRVKENKARIPHISGRSTMNCPDPMETDKARILRTGDYGYAHVWELQHLRPGEQTPQDLDLTSGHPNRDTTSTLPPPQSSQAPEFGAHLLKCPKTATYHPNDPHSYESPRFLARDPISGQYLTGTLPVYHAYAHGGGDASLPAIAHDHRCLNASSRRGSEANVVDMDTCDDDARYTN</sequence>
<feature type="chain" id="PRO_5008786746" description="CUB domain-containing protein" evidence="5">
    <location>
        <begin position="21"/>
        <end position="623"/>
    </location>
</feature>
<evidence type="ECO:0000256" key="3">
    <source>
        <dbReference type="SAM" id="MobiDB-lite"/>
    </source>
</evidence>
<organism evidence="7">
    <name type="scientific">Capitella teleta</name>
    <name type="common">Polychaete worm</name>
    <dbReference type="NCBI Taxonomy" id="283909"/>
    <lineage>
        <taxon>Eukaryota</taxon>
        <taxon>Metazoa</taxon>
        <taxon>Spiralia</taxon>
        <taxon>Lophotrochozoa</taxon>
        <taxon>Annelida</taxon>
        <taxon>Polychaeta</taxon>
        <taxon>Sedentaria</taxon>
        <taxon>Scolecida</taxon>
        <taxon>Capitellidae</taxon>
        <taxon>Capitella</taxon>
    </lineage>
</organism>
<dbReference type="Gene3D" id="2.60.120.290">
    <property type="entry name" value="Spermadhesin, CUB domain"/>
    <property type="match status" value="1"/>
</dbReference>
<dbReference type="AlphaFoldDB" id="R7T8R0"/>
<feature type="signal peptide" evidence="5">
    <location>
        <begin position="1"/>
        <end position="20"/>
    </location>
</feature>
<dbReference type="Pfam" id="PF02140">
    <property type="entry name" value="SUEL_Lectin"/>
    <property type="match status" value="1"/>
</dbReference>
<reference evidence="7 9" key="2">
    <citation type="journal article" date="2013" name="Nature">
        <title>Insights into bilaterian evolution from three spiralian genomes.</title>
        <authorList>
            <person name="Simakov O."/>
            <person name="Marletaz F."/>
            <person name="Cho S.J."/>
            <person name="Edsinger-Gonzales E."/>
            <person name="Havlak P."/>
            <person name="Hellsten U."/>
            <person name="Kuo D.H."/>
            <person name="Larsson T."/>
            <person name="Lv J."/>
            <person name="Arendt D."/>
            <person name="Savage R."/>
            <person name="Osoegawa K."/>
            <person name="de Jong P."/>
            <person name="Grimwood J."/>
            <person name="Chapman J.A."/>
            <person name="Shapiro H."/>
            <person name="Aerts A."/>
            <person name="Otillar R.P."/>
            <person name="Terry A.Y."/>
            <person name="Boore J.L."/>
            <person name="Grigoriev I.V."/>
            <person name="Lindberg D.R."/>
            <person name="Seaver E.C."/>
            <person name="Weisblat D.A."/>
            <person name="Putnam N.H."/>
            <person name="Rokhsar D.S."/>
        </authorList>
    </citation>
    <scope>NUCLEOTIDE SEQUENCE</scope>
    <source>
        <strain evidence="7 9">I ESC-2004</strain>
    </source>
</reference>
<dbReference type="EnsemblMetazoa" id="CapteT225510">
    <property type="protein sequence ID" value="CapteP225510"/>
    <property type="gene ID" value="CapteG225510"/>
</dbReference>
<feature type="transmembrane region" description="Helical" evidence="4">
    <location>
        <begin position="418"/>
        <end position="445"/>
    </location>
</feature>
<feature type="domain" description="CUB" evidence="6">
    <location>
        <begin position="123"/>
        <end position="260"/>
    </location>
</feature>
<dbReference type="InterPro" id="IPR035914">
    <property type="entry name" value="Sperma_CUB_dom_sf"/>
</dbReference>
<name>R7T8R0_CAPTE</name>
<evidence type="ECO:0000256" key="1">
    <source>
        <dbReference type="ARBA" id="ARBA00023157"/>
    </source>
</evidence>
<dbReference type="CDD" id="cd22823">
    <property type="entry name" value="Gal_Rha_Lectin"/>
    <property type="match status" value="1"/>
</dbReference>
<gene>
    <name evidence="7" type="ORF">CAPTEDRAFT_225510</name>
</gene>
<reference evidence="8" key="3">
    <citation type="submission" date="2015-06" db="UniProtKB">
        <authorList>
            <consortium name="EnsemblMetazoa"/>
        </authorList>
    </citation>
    <scope>IDENTIFICATION</scope>
</reference>
<feature type="region of interest" description="Disordered" evidence="3">
    <location>
        <begin position="499"/>
        <end position="530"/>
    </location>
</feature>
<evidence type="ECO:0000256" key="2">
    <source>
        <dbReference type="PROSITE-ProRule" id="PRU00059"/>
    </source>
</evidence>
<dbReference type="HOGENOM" id="CLU_029488_4_0_1"/>
<dbReference type="PANTHER" id="PTHR46780">
    <property type="entry name" value="PROTEIN EVA-1"/>
    <property type="match status" value="1"/>
</dbReference>
<keyword evidence="4" id="KW-0812">Transmembrane</keyword>
<dbReference type="InterPro" id="IPR043159">
    <property type="entry name" value="Lectin_gal-bd_sf"/>
</dbReference>